<proteinExistence type="predicted"/>
<evidence type="ECO:0000313" key="2">
    <source>
        <dbReference type="Proteomes" id="UP000017861"/>
    </source>
</evidence>
<dbReference type="EMBL" id="AYLP01000466">
    <property type="protein sequence ID" value="ESS60463.1"/>
    <property type="molecule type" value="Genomic_DNA"/>
</dbReference>
<accession>V5B7W0</accession>
<gene>
    <name evidence="1" type="ORF">TCDM_12014</name>
</gene>
<evidence type="ECO:0000313" key="1">
    <source>
        <dbReference type="EMBL" id="ESS60463.1"/>
    </source>
</evidence>
<organism evidence="1 2">
    <name type="scientific">Trypanosoma cruzi Dm28c</name>
    <dbReference type="NCBI Taxonomy" id="1416333"/>
    <lineage>
        <taxon>Eukaryota</taxon>
        <taxon>Discoba</taxon>
        <taxon>Euglenozoa</taxon>
        <taxon>Kinetoplastea</taxon>
        <taxon>Metakinetoplastina</taxon>
        <taxon>Trypanosomatida</taxon>
        <taxon>Trypanosomatidae</taxon>
        <taxon>Trypanosoma</taxon>
        <taxon>Schizotrypanum</taxon>
    </lineage>
</organism>
<sequence>MRILLTWKHGRKNPPSSPCSRARWVPIHLTQTLLMQQYRSTWVSEEHVCTGEQLARHHPQWAMTATKSRKFDDAVALEFGH</sequence>
<reference evidence="1 2" key="1">
    <citation type="journal article" date="2014" name="Genome Announc.">
        <title>Trypanosoma cruzi Clone Dm28c Draft Genome Sequence.</title>
        <authorList>
            <person name="Grisard E.C."/>
            <person name="Teixeira S.M."/>
            <person name="de Almeida L.G."/>
            <person name="Stoco P.H."/>
            <person name="Gerber A.L."/>
            <person name="Talavera-Lopez C."/>
            <person name="Lima O.C."/>
            <person name="Andersson B."/>
            <person name="de Vasconcelos A.T."/>
        </authorList>
    </citation>
    <scope>NUCLEOTIDE SEQUENCE [LARGE SCALE GENOMIC DNA]</scope>
    <source>
        <strain evidence="1 2">Dm28c</strain>
    </source>
</reference>
<comment type="caution">
    <text evidence="1">The sequence shown here is derived from an EMBL/GenBank/DDBJ whole genome shotgun (WGS) entry which is preliminary data.</text>
</comment>
<dbReference type="VEuPathDB" id="TriTrypDB:TCDM_12014"/>
<protein>
    <submittedName>
        <fullName evidence="1">Uncharacterized protein</fullName>
    </submittedName>
</protein>
<dbReference type="Proteomes" id="UP000017861">
    <property type="component" value="Unassembled WGS sequence"/>
</dbReference>
<name>V5B7W0_TRYCR</name>
<dbReference type="AlphaFoldDB" id="V5B7W0"/>